<evidence type="ECO:0000313" key="2">
    <source>
        <dbReference type="Proteomes" id="UP000594263"/>
    </source>
</evidence>
<dbReference type="AlphaFoldDB" id="A0A7N0V204"/>
<sequence>METFSRGLNKVVSDGLVKSYACSGRVQGPSHLLYADGMLIFLSGDINSMKNLMGLIQEFFNASGHRFNFLERVSLMLGGRVYVRGCRLGALPTVYIEAPLFKGRPTVAMFDDIISKMANKLAGWKMKYLSAAGKLILAQSSIRSMLIHALSVLPVPKGVLSRLEKLMSDFVWDVGEAKRRHWLSFSKICRSYEKGGLNLNRTAFTRRWPGES</sequence>
<dbReference type="Gramene" id="Kaladp0095s0071.1.v1.1">
    <property type="protein sequence ID" value="Kaladp0095s0071.1.v1.1.CDS.1"/>
    <property type="gene ID" value="Kaladp0095s0071.v1.1"/>
</dbReference>
<organism evidence="1 2">
    <name type="scientific">Kalanchoe fedtschenkoi</name>
    <name type="common">Lavender scallops</name>
    <name type="synonym">South American air plant</name>
    <dbReference type="NCBI Taxonomy" id="63787"/>
    <lineage>
        <taxon>Eukaryota</taxon>
        <taxon>Viridiplantae</taxon>
        <taxon>Streptophyta</taxon>
        <taxon>Embryophyta</taxon>
        <taxon>Tracheophyta</taxon>
        <taxon>Spermatophyta</taxon>
        <taxon>Magnoliopsida</taxon>
        <taxon>eudicotyledons</taxon>
        <taxon>Gunneridae</taxon>
        <taxon>Pentapetalae</taxon>
        <taxon>Saxifragales</taxon>
        <taxon>Crassulaceae</taxon>
        <taxon>Kalanchoe</taxon>
    </lineage>
</organism>
<accession>A0A7N0V204</accession>
<dbReference type="Proteomes" id="UP000594263">
    <property type="component" value="Unplaced"/>
</dbReference>
<protein>
    <submittedName>
        <fullName evidence="1">Uncharacterized protein</fullName>
    </submittedName>
</protein>
<keyword evidence="2" id="KW-1185">Reference proteome</keyword>
<name>A0A7N0V204_KALFE</name>
<dbReference type="PANTHER" id="PTHR33116:SF78">
    <property type="entry name" value="OS12G0587133 PROTEIN"/>
    <property type="match status" value="1"/>
</dbReference>
<evidence type="ECO:0000313" key="1">
    <source>
        <dbReference type="EnsemblPlants" id="Kaladp0095s0071.1.v1.1.CDS.1"/>
    </source>
</evidence>
<dbReference type="EnsemblPlants" id="Kaladp0095s0071.1.v1.1">
    <property type="protein sequence ID" value="Kaladp0095s0071.1.v1.1.CDS.1"/>
    <property type="gene ID" value="Kaladp0095s0071.v1.1"/>
</dbReference>
<dbReference type="OMA" id="RIRGWHT"/>
<dbReference type="PANTHER" id="PTHR33116">
    <property type="entry name" value="REVERSE TRANSCRIPTASE ZINC-BINDING DOMAIN-CONTAINING PROTEIN-RELATED-RELATED"/>
    <property type="match status" value="1"/>
</dbReference>
<reference evidence="1" key="1">
    <citation type="submission" date="2021-01" db="UniProtKB">
        <authorList>
            <consortium name="EnsemblPlants"/>
        </authorList>
    </citation>
    <scope>IDENTIFICATION</scope>
</reference>
<proteinExistence type="predicted"/>